<accession>A0ABT2V0L6</accession>
<dbReference type="Gene3D" id="3.30.70.120">
    <property type="match status" value="1"/>
</dbReference>
<dbReference type="CDD" id="cd16380">
    <property type="entry name" value="YitT_C"/>
    <property type="match status" value="1"/>
</dbReference>
<dbReference type="EMBL" id="JAOQJF010000022">
    <property type="protein sequence ID" value="MCU6800432.1"/>
    <property type="molecule type" value="Genomic_DNA"/>
</dbReference>
<feature type="transmembrane region" description="Helical" evidence="6">
    <location>
        <begin position="80"/>
        <end position="98"/>
    </location>
</feature>
<organism evidence="8 9">
    <name type="scientific">Alitiscatomonas aceti</name>
    <dbReference type="NCBI Taxonomy" id="2981724"/>
    <lineage>
        <taxon>Bacteria</taxon>
        <taxon>Bacillati</taxon>
        <taxon>Bacillota</taxon>
        <taxon>Clostridia</taxon>
        <taxon>Lachnospirales</taxon>
        <taxon>Lachnospiraceae</taxon>
        <taxon>Alitiscatomonas</taxon>
    </lineage>
</organism>
<evidence type="ECO:0000256" key="5">
    <source>
        <dbReference type="ARBA" id="ARBA00023136"/>
    </source>
</evidence>
<dbReference type="PIRSF" id="PIRSF006483">
    <property type="entry name" value="Membrane_protein_YitT"/>
    <property type="match status" value="1"/>
</dbReference>
<gene>
    <name evidence="8" type="ORF">OCV69_10910</name>
</gene>
<dbReference type="InterPro" id="IPR015867">
    <property type="entry name" value="N-reg_PII/ATP_PRibTrfase_C"/>
</dbReference>
<name>A0ABT2V0L6_9FIRM</name>
<keyword evidence="5 6" id="KW-0472">Membrane</keyword>
<keyword evidence="4 6" id="KW-1133">Transmembrane helix</keyword>
<comment type="subcellular location">
    <subcellularLocation>
        <location evidence="1">Cell membrane</location>
        <topology evidence="1">Multi-pass membrane protein</topology>
    </subcellularLocation>
</comment>
<feature type="transmembrane region" description="Helical" evidence="6">
    <location>
        <begin position="48"/>
        <end position="73"/>
    </location>
</feature>
<dbReference type="InterPro" id="IPR003740">
    <property type="entry name" value="YitT"/>
</dbReference>
<feature type="transmembrane region" description="Helical" evidence="6">
    <location>
        <begin position="174"/>
        <end position="198"/>
    </location>
</feature>
<comment type="caution">
    <text evidence="8">The sequence shown here is derived from an EMBL/GenBank/DDBJ whole genome shotgun (WGS) entry which is preliminary data.</text>
</comment>
<feature type="domain" description="DUF2179" evidence="7">
    <location>
        <begin position="223"/>
        <end position="275"/>
    </location>
</feature>
<evidence type="ECO:0000256" key="1">
    <source>
        <dbReference type="ARBA" id="ARBA00004651"/>
    </source>
</evidence>
<proteinExistence type="predicted"/>
<keyword evidence="9" id="KW-1185">Reference proteome</keyword>
<dbReference type="InterPro" id="IPR051461">
    <property type="entry name" value="UPF0750_membrane"/>
</dbReference>
<dbReference type="RefSeq" id="WP_158359151.1">
    <property type="nucleotide sequence ID" value="NZ_JAOQJF010000022.1"/>
</dbReference>
<dbReference type="Pfam" id="PF02588">
    <property type="entry name" value="YitT_membrane"/>
    <property type="match status" value="1"/>
</dbReference>
<dbReference type="PANTHER" id="PTHR33545:SF5">
    <property type="entry name" value="UPF0750 MEMBRANE PROTEIN YITT"/>
    <property type="match status" value="1"/>
</dbReference>
<keyword evidence="2" id="KW-1003">Cell membrane</keyword>
<evidence type="ECO:0000313" key="8">
    <source>
        <dbReference type="EMBL" id="MCU6800432.1"/>
    </source>
</evidence>
<feature type="transmembrane region" description="Helical" evidence="6">
    <location>
        <begin position="151"/>
        <end position="168"/>
    </location>
</feature>
<evidence type="ECO:0000256" key="2">
    <source>
        <dbReference type="ARBA" id="ARBA00022475"/>
    </source>
</evidence>
<dbReference type="Pfam" id="PF10035">
    <property type="entry name" value="DUF2179"/>
    <property type="match status" value="1"/>
</dbReference>
<evidence type="ECO:0000259" key="7">
    <source>
        <dbReference type="Pfam" id="PF10035"/>
    </source>
</evidence>
<feature type="transmembrane region" description="Helical" evidence="6">
    <location>
        <begin position="10"/>
        <end position="28"/>
    </location>
</feature>
<evidence type="ECO:0000256" key="4">
    <source>
        <dbReference type="ARBA" id="ARBA00022989"/>
    </source>
</evidence>
<sequence>MKAWETFKEYFMITVGVAIVAVSVYFLLVPSHVTVGSISGLSIILEYFIPLPLSVITFILNAILLVVGFLLIGKDFGIKTVYTSLMMPVMMGVLERIYPDVQSIMKDPFLDMIVYIFIVSIGQAVMFRYNASSGGLDIVGKVLNKYMHIELGRAISMAGMLVAISSILTSDLNMVILSILGTYLSGIILDHFIFGFNIKKRICIISKKEKEITDFILHEMHSGATIYEARGAYDNTVRREIIAIVSKNEYSKLMNFITKTDKDAFVTVYTVNEVLYRPKF</sequence>
<feature type="transmembrane region" description="Helical" evidence="6">
    <location>
        <begin position="110"/>
        <end position="130"/>
    </location>
</feature>
<keyword evidence="3 6" id="KW-0812">Transmembrane</keyword>
<evidence type="ECO:0000313" key="9">
    <source>
        <dbReference type="Proteomes" id="UP001652395"/>
    </source>
</evidence>
<dbReference type="PANTHER" id="PTHR33545">
    <property type="entry name" value="UPF0750 MEMBRANE PROTEIN YITT-RELATED"/>
    <property type="match status" value="1"/>
</dbReference>
<evidence type="ECO:0000256" key="3">
    <source>
        <dbReference type="ARBA" id="ARBA00022692"/>
    </source>
</evidence>
<dbReference type="Proteomes" id="UP001652395">
    <property type="component" value="Unassembled WGS sequence"/>
</dbReference>
<protein>
    <submittedName>
        <fullName evidence="8">YitT family protein</fullName>
    </submittedName>
</protein>
<evidence type="ECO:0000256" key="6">
    <source>
        <dbReference type="SAM" id="Phobius"/>
    </source>
</evidence>
<dbReference type="InterPro" id="IPR019264">
    <property type="entry name" value="DUF2179"/>
</dbReference>
<reference evidence="8 9" key="1">
    <citation type="journal article" date="2021" name="ISME Commun">
        <title>Automated analysis of genomic sequences facilitates high-throughput and comprehensive description of bacteria.</title>
        <authorList>
            <person name="Hitch T.C.A."/>
        </authorList>
    </citation>
    <scope>NUCLEOTIDE SEQUENCE [LARGE SCALE GENOMIC DNA]</scope>
    <source>
        <strain evidence="9">f_CCE</strain>
    </source>
</reference>